<reference evidence="1 2" key="1">
    <citation type="journal article" date="2017" name="Genome Announc.">
        <title>Genome sequence of the saprophytic ascomycete Epicoccum nigrum ICMP 19927 strain isolated from New Zealand.</title>
        <authorList>
            <person name="Fokin M."/>
            <person name="Fleetwood D."/>
            <person name="Weir B.S."/>
            <person name="Villas-Boas S.G."/>
        </authorList>
    </citation>
    <scope>NUCLEOTIDE SEQUENCE [LARGE SCALE GENOMIC DNA]</scope>
    <source>
        <strain evidence="1 2">ICMP 19927</strain>
    </source>
</reference>
<dbReference type="Proteomes" id="UP000193240">
    <property type="component" value="Unassembled WGS sequence"/>
</dbReference>
<dbReference type="AlphaFoldDB" id="A0A1Y2LKE9"/>
<dbReference type="EMBL" id="KZ107858">
    <property type="protein sequence ID" value="OSS44220.1"/>
    <property type="molecule type" value="Genomic_DNA"/>
</dbReference>
<sequence>MQRARHILTAIWHHVVVRKRIAPSILLHRMHCAAVVIRSHVLVVRAGVSTVGELSGRRVEQLRSIECRSEARDHAVAREILSCLERARGAREDVCGAGLRERARHAELQFVANHAAGQITRGGLGVDGHVFVAVLVPHGVHVPIPVIAPRVAIGSEQLRWVQHAQRAPVCAVDELVPRLAVARSLSVHLVDDTLEAICAHTGDRKGAAVGCGQCKGDRDADEVDVRYVGEYLLVVVRKFGEGPVHVDIGIGWVGYTGVYNVGARIHKERQMCVDYEPDTPTGHLGDCRGNCVAWGTEWDSHICGDACQWLSWGGRRVNSLAIGLDEDGFVAVVESKPSDGCLLPEPVAVACARQLQEALPLL</sequence>
<proteinExistence type="predicted"/>
<dbReference type="InParanoid" id="A0A1Y2LKE9"/>
<protein>
    <submittedName>
        <fullName evidence="1">Uncharacterized protein</fullName>
    </submittedName>
</protein>
<keyword evidence="2" id="KW-1185">Reference proteome</keyword>
<organism evidence="1 2">
    <name type="scientific">Epicoccum nigrum</name>
    <name type="common">Soil fungus</name>
    <name type="synonym">Epicoccum purpurascens</name>
    <dbReference type="NCBI Taxonomy" id="105696"/>
    <lineage>
        <taxon>Eukaryota</taxon>
        <taxon>Fungi</taxon>
        <taxon>Dikarya</taxon>
        <taxon>Ascomycota</taxon>
        <taxon>Pezizomycotina</taxon>
        <taxon>Dothideomycetes</taxon>
        <taxon>Pleosporomycetidae</taxon>
        <taxon>Pleosporales</taxon>
        <taxon>Pleosporineae</taxon>
        <taxon>Didymellaceae</taxon>
        <taxon>Epicoccum</taxon>
    </lineage>
</organism>
<accession>A0A1Y2LKE9</accession>
<evidence type="ECO:0000313" key="1">
    <source>
        <dbReference type="EMBL" id="OSS44220.1"/>
    </source>
</evidence>
<gene>
    <name evidence="1" type="ORF">B5807_10978</name>
</gene>
<evidence type="ECO:0000313" key="2">
    <source>
        <dbReference type="Proteomes" id="UP000193240"/>
    </source>
</evidence>
<name>A0A1Y2LKE9_EPING</name>